<dbReference type="PANTHER" id="PTHR19328">
    <property type="entry name" value="HEDGEHOG-INTERACTING PROTEIN"/>
    <property type="match status" value="1"/>
</dbReference>
<dbReference type="Pfam" id="PF07995">
    <property type="entry name" value="GSDH"/>
    <property type="match status" value="1"/>
</dbReference>
<protein>
    <submittedName>
        <fullName evidence="3">PQQ-dependent sugar dehydrogenase</fullName>
    </submittedName>
</protein>
<dbReference type="SUPFAM" id="SSF50952">
    <property type="entry name" value="Soluble quinoprotein glucose dehydrogenase"/>
    <property type="match status" value="1"/>
</dbReference>
<sequence length="399" mass="42664">MISFGKAFSFLLFGLWLVFPASCNSSSSKSTSSTIGGGTSGAPAIRLESVATGLDDPIGLFNAGDGSGRLFVIEQGGTIRILQNGAVGETPFLDIQDRVSAGGERGLLGLAFHPKFEENRRFFVNYTSDAGGLHTVISEFTVDPATGRADPANERILLTIPQPFSNHNGGTILFGPDGFLYIGMGDGGAGNDPQNNAQSLGTPLGKMLRIDVDQKAGGKEYAVPADNPFVSTPGAAPEIWAYGLRNPWRFSFDRQAGLLYAGDVGQNAREEIDVIRKGGNYGWRVMEGMICTPGVSPDCDKSQYLLPILDYPRSEGTTVIGGYVYRGSAIPNLPGAYLYADFGSGRLWMLRYDGKAVSDQRLLLETGKNISSFGEDEQGELYITAYDGEIFKIVSGQAT</sequence>
<feature type="domain" description="Glucose/Sorbosone dehydrogenase" evidence="2">
    <location>
        <begin position="55"/>
        <end position="386"/>
    </location>
</feature>
<reference evidence="3 4" key="1">
    <citation type="journal article" date="2020" name="Nature">
        <title>Bacterial chemolithoautotrophy via manganese oxidation.</title>
        <authorList>
            <person name="Yu H."/>
            <person name="Leadbetter J.R."/>
        </authorList>
    </citation>
    <scope>NUCLEOTIDE SEQUENCE [LARGE SCALE GENOMIC DNA]</scope>
    <source>
        <strain evidence="3 4">Mn-1</strain>
    </source>
</reference>
<accession>A0A7X6I9P5</accession>
<feature type="signal peptide" evidence="1">
    <location>
        <begin position="1"/>
        <end position="23"/>
    </location>
</feature>
<evidence type="ECO:0000313" key="4">
    <source>
        <dbReference type="Proteomes" id="UP000534783"/>
    </source>
</evidence>
<keyword evidence="4" id="KW-1185">Reference proteome</keyword>
<evidence type="ECO:0000313" key="3">
    <source>
        <dbReference type="EMBL" id="NKE69534.1"/>
    </source>
</evidence>
<evidence type="ECO:0000259" key="2">
    <source>
        <dbReference type="Pfam" id="PF07995"/>
    </source>
</evidence>
<gene>
    <name evidence="3" type="ORF">MNODULE_02055</name>
</gene>
<dbReference type="Gene3D" id="2.120.10.30">
    <property type="entry name" value="TolB, C-terminal domain"/>
    <property type="match status" value="1"/>
</dbReference>
<feature type="chain" id="PRO_5031469307" evidence="1">
    <location>
        <begin position="24"/>
        <end position="399"/>
    </location>
</feature>
<keyword evidence="1" id="KW-0732">Signal</keyword>
<dbReference type="EMBL" id="VTOW01000001">
    <property type="protein sequence ID" value="NKE69534.1"/>
    <property type="molecule type" value="Genomic_DNA"/>
</dbReference>
<comment type="caution">
    <text evidence="3">The sequence shown here is derived from an EMBL/GenBank/DDBJ whole genome shotgun (WGS) entry which is preliminary data.</text>
</comment>
<organism evidence="3 4">
    <name type="scientific">Candidatus Manganitrophus noduliformans</name>
    <dbReference type="NCBI Taxonomy" id="2606439"/>
    <lineage>
        <taxon>Bacteria</taxon>
        <taxon>Pseudomonadati</taxon>
        <taxon>Nitrospirota</taxon>
        <taxon>Nitrospiria</taxon>
        <taxon>Candidatus Troglogloeales</taxon>
        <taxon>Candidatus Manganitrophaceae</taxon>
        <taxon>Candidatus Manganitrophus</taxon>
    </lineage>
</organism>
<dbReference type="InterPro" id="IPR011042">
    <property type="entry name" value="6-blade_b-propeller_TolB-like"/>
</dbReference>
<dbReference type="InterPro" id="IPR011041">
    <property type="entry name" value="Quinoprot_gluc/sorb_DH_b-prop"/>
</dbReference>
<name>A0A7X6I9P5_9BACT</name>
<dbReference type="InterPro" id="IPR012938">
    <property type="entry name" value="Glc/Sorbosone_DH"/>
</dbReference>
<dbReference type="AlphaFoldDB" id="A0A7X6I9P5"/>
<proteinExistence type="predicted"/>
<dbReference type="Proteomes" id="UP000534783">
    <property type="component" value="Unassembled WGS sequence"/>
</dbReference>
<dbReference type="RefSeq" id="WP_168057830.1">
    <property type="nucleotide sequence ID" value="NZ_VTOW01000001.1"/>
</dbReference>
<dbReference type="PANTHER" id="PTHR19328:SF75">
    <property type="entry name" value="ALDOSE SUGAR DEHYDROGENASE YLII"/>
    <property type="match status" value="1"/>
</dbReference>
<evidence type="ECO:0000256" key="1">
    <source>
        <dbReference type="SAM" id="SignalP"/>
    </source>
</evidence>